<gene>
    <name evidence="16" type="ORF">CJN711_LOCUS28437</name>
    <name evidence="17" type="ORF">KQP761_LOCUS23051</name>
</gene>
<evidence type="ECO:0000256" key="2">
    <source>
        <dbReference type="ARBA" id="ARBA00010886"/>
    </source>
</evidence>
<accession>A0A816BCB4</accession>
<evidence type="ECO:0000256" key="12">
    <source>
        <dbReference type="ARBA" id="ARBA00048679"/>
    </source>
</evidence>
<comment type="catalytic activity">
    <reaction evidence="11">
        <text>L-threonyl-[protein] + ATP = O-phospho-L-threonyl-[protein] + ADP + H(+)</text>
        <dbReference type="Rhea" id="RHEA:46608"/>
        <dbReference type="Rhea" id="RHEA-COMP:11060"/>
        <dbReference type="Rhea" id="RHEA-COMP:11605"/>
        <dbReference type="ChEBI" id="CHEBI:15378"/>
        <dbReference type="ChEBI" id="CHEBI:30013"/>
        <dbReference type="ChEBI" id="CHEBI:30616"/>
        <dbReference type="ChEBI" id="CHEBI:61977"/>
        <dbReference type="ChEBI" id="CHEBI:456216"/>
        <dbReference type="EC" id="2.7.11.1"/>
    </reaction>
</comment>
<dbReference type="AlphaFoldDB" id="A0A816BCB4"/>
<dbReference type="SUPFAM" id="SSF56112">
    <property type="entry name" value="Protein kinase-like (PK-like)"/>
    <property type="match status" value="1"/>
</dbReference>
<dbReference type="InterPro" id="IPR000768">
    <property type="entry name" value="ART"/>
</dbReference>
<dbReference type="Proteomes" id="UP000663834">
    <property type="component" value="Unassembled WGS sequence"/>
</dbReference>
<dbReference type="SUPFAM" id="SSF56399">
    <property type="entry name" value="ADP-ribosylation"/>
    <property type="match status" value="1"/>
</dbReference>
<dbReference type="GO" id="GO:0005524">
    <property type="term" value="F:ATP binding"/>
    <property type="evidence" value="ECO:0007669"/>
    <property type="project" value="UniProtKB-UniRule"/>
</dbReference>
<keyword evidence="6" id="KW-0548">Nucleotidyltransferase</keyword>
<dbReference type="PROSITE" id="PS00108">
    <property type="entry name" value="PROTEIN_KINASE_ST"/>
    <property type="match status" value="1"/>
</dbReference>
<evidence type="ECO:0000259" key="15">
    <source>
        <dbReference type="PROSITE" id="PS50011"/>
    </source>
</evidence>
<keyword evidence="9 13" id="KW-0067">ATP-binding</keyword>
<feature type="domain" description="Protein kinase" evidence="15">
    <location>
        <begin position="11"/>
        <end position="272"/>
    </location>
</feature>
<dbReference type="InterPro" id="IPR000719">
    <property type="entry name" value="Prot_kinase_dom"/>
</dbReference>
<comment type="similarity">
    <text evidence="1 14">Belongs to the Arg-specific ADP-ribosyltransferase family.</text>
</comment>
<dbReference type="Gene3D" id="3.90.176.10">
    <property type="entry name" value="Toxin ADP-ribosyltransferase, Chain A, domain 1"/>
    <property type="match status" value="1"/>
</dbReference>
<dbReference type="Gene3D" id="1.10.510.10">
    <property type="entry name" value="Transferase(Phosphotransferase) domain 1"/>
    <property type="match status" value="1"/>
</dbReference>
<evidence type="ECO:0000256" key="8">
    <source>
        <dbReference type="ARBA" id="ARBA00022777"/>
    </source>
</evidence>
<evidence type="ECO:0000256" key="5">
    <source>
        <dbReference type="ARBA" id="ARBA00022679"/>
    </source>
</evidence>
<evidence type="ECO:0000256" key="3">
    <source>
        <dbReference type="ARBA" id="ARBA00022527"/>
    </source>
</evidence>
<evidence type="ECO:0000256" key="10">
    <source>
        <dbReference type="ARBA" id="ARBA00047597"/>
    </source>
</evidence>
<dbReference type="GO" id="GO:0106274">
    <property type="term" value="F:NAD+-protein-arginine ADP-ribosyltransferase activity"/>
    <property type="evidence" value="ECO:0007669"/>
    <property type="project" value="UniProtKB-EC"/>
</dbReference>
<dbReference type="EMBL" id="CAJNOW010012287">
    <property type="protein sequence ID" value="CAF1608173.1"/>
    <property type="molecule type" value="Genomic_DNA"/>
</dbReference>
<evidence type="ECO:0000313" key="17">
    <source>
        <dbReference type="EMBL" id="CAF1608173.1"/>
    </source>
</evidence>
<dbReference type="CDD" id="cd08215">
    <property type="entry name" value="STKc_Nek"/>
    <property type="match status" value="1"/>
</dbReference>
<evidence type="ECO:0000256" key="6">
    <source>
        <dbReference type="ARBA" id="ARBA00022695"/>
    </source>
</evidence>
<dbReference type="EMBL" id="CAJNOV010013446">
    <property type="protein sequence ID" value="CAF1521610.1"/>
    <property type="molecule type" value="Genomic_DNA"/>
</dbReference>
<evidence type="ECO:0000256" key="11">
    <source>
        <dbReference type="ARBA" id="ARBA00047899"/>
    </source>
</evidence>
<sequence>MQRPVDIKTKYGFVRKIGDGSFGNTWMVLSLQTTTTSILKHYVLKQLAIGGPHQNSIKEVEAEATILSKMKHPNIVSYIESFHSTDSYFNIVMTYCEGGDLHQRIIDTSEKNRSLSEAQITEWFIQTSMALQHIHGKHIIHRDVKASNIFLTKNDVVKLGDFGISRILKNQELAKTQIGTPYYLSPELCQNRSYGKKSDMWALGCCLFEMMELKHCFDADNMNGLIMRIVRASVPPMRGNYNKSLKNLVKALLSREPRARPSAGKILCDPYIVKHMVRLLGQTQTVVEAGDFGTPSQPCPEEVERKLDIDKDLQLDRERMLRRQKERLFKTDTSLTAASPTSVVMTSASAVSVTDIRLDADNNYDIDEDENESEPEPVEMVNRYMTLLDEDVNQLAMCNAKTPSENPTVSNQQTSHNQSEADVQLPLEKNIHRRYWDIGTLPTQVLLPVTGYNDSPLVSLHQAMEPVREFLDDIDVKIAVAKANTQRHLGILSSDEAAAIQLYTMESMPLERCVYFILSKTLRTANRRGLVPWFPYLKLVLTALWKLPSVRSIVWRGIRNVNLSDEYVEGNHYTWWNLSSCTDTLTIMETPQFLGNTGLRTLFSVECENGKDIKDYSYVSNEKEILLPPGTYFKVCGKLNPTPDLFIIHVKEVKPPYELIVPPY</sequence>
<evidence type="ECO:0000256" key="14">
    <source>
        <dbReference type="RuleBase" id="RU361228"/>
    </source>
</evidence>
<dbReference type="Pfam" id="PF00069">
    <property type="entry name" value="Pkinase"/>
    <property type="match status" value="1"/>
</dbReference>
<proteinExistence type="inferred from homology"/>
<dbReference type="EC" id="2.4.2.31" evidence="14"/>
<keyword evidence="14" id="KW-0520">NAD</keyword>
<dbReference type="PANTHER" id="PTHR44899:SF7">
    <property type="entry name" value="NIMA-RELATED KINASE"/>
    <property type="match status" value="1"/>
</dbReference>
<evidence type="ECO:0000313" key="16">
    <source>
        <dbReference type="EMBL" id="CAF1521610.1"/>
    </source>
</evidence>
<protein>
    <recommendedName>
        <fullName evidence="14">NAD(P)(+)--arginine ADP-ribosyltransferase</fullName>
        <ecNumber evidence="14">2.4.2.31</ecNumber>
    </recommendedName>
    <alternativeName>
        <fullName evidence="14">Mono(ADP-ribosyl)transferase</fullName>
    </alternativeName>
</protein>
<comment type="catalytic activity">
    <reaction evidence="12">
        <text>L-seryl-[protein] + ATP = O-phospho-L-seryl-[protein] + ADP + H(+)</text>
        <dbReference type="Rhea" id="RHEA:17989"/>
        <dbReference type="Rhea" id="RHEA-COMP:9863"/>
        <dbReference type="Rhea" id="RHEA-COMP:11604"/>
        <dbReference type="ChEBI" id="CHEBI:15378"/>
        <dbReference type="ChEBI" id="CHEBI:29999"/>
        <dbReference type="ChEBI" id="CHEBI:30616"/>
        <dbReference type="ChEBI" id="CHEBI:83421"/>
        <dbReference type="ChEBI" id="CHEBI:456216"/>
        <dbReference type="EC" id="2.7.11.1"/>
    </reaction>
</comment>
<comment type="caution">
    <text evidence="17">The sequence shown here is derived from an EMBL/GenBank/DDBJ whole genome shotgun (WGS) entry which is preliminary data.</text>
</comment>
<comment type="catalytic activity">
    <reaction evidence="10 14">
        <text>L-arginyl-[protein] + NAD(+) = N(omega)-(ADP-D-ribosyl)-L-arginyl-[protein] + nicotinamide + H(+)</text>
        <dbReference type="Rhea" id="RHEA:19149"/>
        <dbReference type="Rhea" id="RHEA-COMP:10532"/>
        <dbReference type="Rhea" id="RHEA-COMP:15087"/>
        <dbReference type="ChEBI" id="CHEBI:15378"/>
        <dbReference type="ChEBI" id="CHEBI:17154"/>
        <dbReference type="ChEBI" id="CHEBI:29965"/>
        <dbReference type="ChEBI" id="CHEBI:57540"/>
        <dbReference type="ChEBI" id="CHEBI:142554"/>
        <dbReference type="EC" id="2.4.2.31"/>
    </reaction>
</comment>
<reference evidence="17" key="1">
    <citation type="submission" date="2021-02" db="EMBL/GenBank/DDBJ databases">
        <authorList>
            <person name="Nowell W R."/>
        </authorList>
    </citation>
    <scope>NUCLEOTIDE SEQUENCE</scope>
</reference>
<dbReference type="InterPro" id="IPR017441">
    <property type="entry name" value="Protein_kinase_ATP_BS"/>
</dbReference>
<dbReference type="OrthoDB" id="248923at2759"/>
<comment type="similarity">
    <text evidence="2">Belongs to the protein kinase superfamily. NEK Ser/Thr protein kinase family. NIMA subfamily.</text>
</comment>
<dbReference type="Pfam" id="PF01129">
    <property type="entry name" value="ART"/>
    <property type="match status" value="1"/>
</dbReference>
<keyword evidence="7 13" id="KW-0547">Nucleotide-binding</keyword>
<dbReference type="InterPro" id="IPR008271">
    <property type="entry name" value="Ser/Thr_kinase_AS"/>
</dbReference>
<name>A0A816BCB4_9BILA</name>
<dbReference type="InterPro" id="IPR051131">
    <property type="entry name" value="NEK_Ser/Thr_kinase_NIMA"/>
</dbReference>
<keyword evidence="8" id="KW-0418">Kinase</keyword>
<keyword evidence="4 14" id="KW-0328">Glycosyltransferase</keyword>
<dbReference type="InterPro" id="IPR011009">
    <property type="entry name" value="Kinase-like_dom_sf"/>
</dbReference>
<dbReference type="GO" id="GO:0004674">
    <property type="term" value="F:protein serine/threonine kinase activity"/>
    <property type="evidence" value="ECO:0007669"/>
    <property type="project" value="UniProtKB-KW"/>
</dbReference>
<evidence type="ECO:0000313" key="18">
    <source>
        <dbReference type="Proteomes" id="UP000663834"/>
    </source>
</evidence>
<evidence type="ECO:0000256" key="7">
    <source>
        <dbReference type="ARBA" id="ARBA00022741"/>
    </source>
</evidence>
<keyword evidence="3" id="KW-0723">Serine/threonine-protein kinase</keyword>
<evidence type="ECO:0000256" key="13">
    <source>
        <dbReference type="PROSITE-ProRule" id="PRU10141"/>
    </source>
</evidence>
<evidence type="ECO:0000256" key="1">
    <source>
        <dbReference type="ARBA" id="ARBA00009558"/>
    </source>
</evidence>
<dbReference type="PROSITE" id="PS00107">
    <property type="entry name" value="PROTEIN_KINASE_ATP"/>
    <property type="match status" value="1"/>
</dbReference>
<dbReference type="Proteomes" id="UP000663855">
    <property type="component" value="Unassembled WGS sequence"/>
</dbReference>
<feature type="binding site" evidence="13">
    <location>
        <position position="45"/>
    </location>
    <ligand>
        <name>ATP</name>
        <dbReference type="ChEBI" id="CHEBI:30616"/>
    </ligand>
</feature>
<dbReference type="GO" id="GO:0016779">
    <property type="term" value="F:nucleotidyltransferase activity"/>
    <property type="evidence" value="ECO:0007669"/>
    <property type="project" value="UniProtKB-KW"/>
</dbReference>
<dbReference type="PROSITE" id="PS50011">
    <property type="entry name" value="PROTEIN_KINASE_DOM"/>
    <property type="match status" value="1"/>
</dbReference>
<evidence type="ECO:0000256" key="9">
    <source>
        <dbReference type="ARBA" id="ARBA00022840"/>
    </source>
</evidence>
<dbReference type="SMART" id="SM00220">
    <property type="entry name" value="S_TKc"/>
    <property type="match status" value="1"/>
</dbReference>
<dbReference type="PANTHER" id="PTHR44899">
    <property type="entry name" value="CAMK FAMILY PROTEIN KINASE"/>
    <property type="match status" value="1"/>
</dbReference>
<organism evidence="17 18">
    <name type="scientific">Rotaria magnacalcarata</name>
    <dbReference type="NCBI Taxonomy" id="392030"/>
    <lineage>
        <taxon>Eukaryota</taxon>
        <taxon>Metazoa</taxon>
        <taxon>Spiralia</taxon>
        <taxon>Gnathifera</taxon>
        <taxon>Rotifera</taxon>
        <taxon>Eurotatoria</taxon>
        <taxon>Bdelloidea</taxon>
        <taxon>Philodinida</taxon>
        <taxon>Philodinidae</taxon>
        <taxon>Rotaria</taxon>
    </lineage>
</organism>
<keyword evidence="5 14" id="KW-0808">Transferase</keyword>
<keyword evidence="14" id="KW-0521">NADP</keyword>
<dbReference type="PROSITE" id="PS51996">
    <property type="entry name" value="TR_MART"/>
    <property type="match status" value="1"/>
</dbReference>
<evidence type="ECO:0000256" key="4">
    <source>
        <dbReference type="ARBA" id="ARBA00022676"/>
    </source>
</evidence>